<keyword evidence="2" id="KW-0479">Metal-binding</keyword>
<gene>
    <name evidence="4" type="ORF">AYI68_g1946</name>
</gene>
<dbReference type="PANTHER" id="PTHR13799:SF13">
    <property type="entry name" value="NIF3-LIKE PROTEIN 1"/>
    <property type="match status" value="1"/>
</dbReference>
<reference evidence="4 5" key="1">
    <citation type="journal article" date="2016" name="Mol. Biol. Evol.">
        <title>Genome-Wide Survey of Gut Fungi (Harpellales) Reveals the First Horizontally Transferred Ubiquitin Gene from a Mosquito Host.</title>
        <authorList>
            <person name="Wang Y."/>
            <person name="White M.M."/>
            <person name="Kvist S."/>
            <person name="Moncalvo J.M."/>
        </authorList>
    </citation>
    <scope>NUCLEOTIDE SEQUENCE [LARGE SCALE GENOMIC DNA]</scope>
    <source>
        <strain evidence="4 5">ALG-7-W6</strain>
    </source>
</reference>
<dbReference type="GO" id="GO:0005739">
    <property type="term" value="C:mitochondrion"/>
    <property type="evidence" value="ECO:0007669"/>
    <property type="project" value="TreeGrafter"/>
</dbReference>
<evidence type="ECO:0000256" key="1">
    <source>
        <dbReference type="ARBA" id="ARBA00006964"/>
    </source>
</evidence>
<dbReference type="InterPro" id="IPR036069">
    <property type="entry name" value="DUF34/NIF3_sf"/>
</dbReference>
<protein>
    <submittedName>
        <fullName evidence="4">Protein NIF3-like protein</fullName>
    </submittedName>
</protein>
<evidence type="ECO:0000313" key="5">
    <source>
        <dbReference type="Proteomes" id="UP000187455"/>
    </source>
</evidence>
<dbReference type="Pfam" id="PF01784">
    <property type="entry name" value="DUF34_NIF3"/>
    <property type="match status" value="1"/>
</dbReference>
<dbReference type="EMBL" id="LSSL01000706">
    <property type="protein sequence ID" value="OLY83907.1"/>
    <property type="molecule type" value="Genomic_DNA"/>
</dbReference>
<dbReference type="InterPro" id="IPR002678">
    <property type="entry name" value="DUF34/NIF3"/>
</dbReference>
<dbReference type="InterPro" id="IPR018819">
    <property type="entry name" value="Nur1/Mug154"/>
</dbReference>
<sequence>MPASWWSPVQLVLITFSDNNNWYFMLPAVFLVGFQLKLLTSKFLDLSRDTKIITEQVYSEYNTGFVYPNLFKKTRDFAVMVGTPSLNPLDTPLLSLPSTPKDLPMHRNNATAYSFDSDKSIEPSSASKQNYSKNYRTPYVKPTNGSKKVPNPRPNANCVFLTIDLTQQTLDEAISNDSVGFIVAYHPPIFSAWKSLVMSDYKKSLILKAAVAGISIYSPHTALDSCKLGINAWICSILGPGQSYPISPIDTTGLVDQDGAGEGRILVLDTPTTLSALISRTKLALNLPHIRVARAPPHHPTAESLPSHLVSKIAICAGSGYSVIKAVPDAHVYFTGEMGHHDMLAATSANTSCILAEHSNSERGFLPLLKHFPSILIHNDTFIGRHCNPTNIGGEFASHNVYFILSIPLSQTANFTISVL</sequence>
<evidence type="ECO:0000256" key="3">
    <source>
        <dbReference type="SAM" id="MobiDB-lite"/>
    </source>
</evidence>
<feature type="binding site" evidence="2">
    <location>
        <position position="358"/>
    </location>
    <ligand>
        <name>a divalent metal cation</name>
        <dbReference type="ChEBI" id="CHEBI:60240"/>
        <label>1</label>
    </ligand>
</feature>
<dbReference type="STRING" id="133383.A0A1R0H439"/>
<dbReference type="PANTHER" id="PTHR13799">
    <property type="entry name" value="NGG1 INTERACTING FACTOR 3"/>
    <property type="match status" value="1"/>
</dbReference>
<dbReference type="FunFam" id="3.40.1390.30:FF:000001">
    <property type="entry name" value="GTP cyclohydrolase 1 type 2"/>
    <property type="match status" value="1"/>
</dbReference>
<dbReference type="Proteomes" id="UP000187455">
    <property type="component" value="Unassembled WGS sequence"/>
</dbReference>
<dbReference type="GO" id="GO:0046872">
    <property type="term" value="F:metal ion binding"/>
    <property type="evidence" value="ECO:0007669"/>
    <property type="project" value="UniProtKB-KW"/>
</dbReference>
<proteinExistence type="inferred from homology"/>
<comment type="caution">
    <text evidence="4">The sequence shown here is derived from an EMBL/GenBank/DDBJ whole genome shotgun (WGS) entry which is preliminary data.</text>
</comment>
<feature type="compositionally biased region" description="Polar residues" evidence="3">
    <location>
        <begin position="122"/>
        <end position="135"/>
    </location>
</feature>
<evidence type="ECO:0000313" key="4">
    <source>
        <dbReference type="EMBL" id="OLY83907.1"/>
    </source>
</evidence>
<dbReference type="OrthoDB" id="3345469at2759"/>
<feature type="binding site" evidence="2">
    <location>
        <position position="362"/>
    </location>
    <ligand>
        <name>a divalent metal cation</name>
        <dbReference type="ChEBI" id="CHEBI:60240"/>
        <label>1</label>
    </ligand>
</feature>
<dbReference type="SUPFAM" id="SSF102705">
    <property type="entry name" value="NIF3 (NGG1p interacting factor 3)-like"/>
    <property type="match status" value="1"/>
</dbReference>
<organism evidence="4 5">
    <name type="scientific">Smittium mucronatum</name>
    <dbReference type="NCBI Taxonomy" id="133383"/>
    <lineage>
        <taxon>Eukaryota</taxon>
        <taxon>Fungi</taxon>
        <taxon>Fungi incertae sedis</taxon>
        <taxon>Zoopagomycota</taxon>
        <taxon>Kickxellomycotina</taxon>
        <taxon>Harpellomycetes</taxon>
        <taxon>Harpellales</taxon>
        <taxon>Legeriomycetaceae</taxon>
        <taxon>Smittium</taxon>
    </lineage>
</organism>
<dbReference type="Pfam" id="PF10332">
    <property type="entry name" value="DUF2418"/>
    <property type="match status" value="1"/>
</dbReference>
<feature type="region of interest" description="Disordered" evidence="3">
    <location>
        <begin position="115"/>
        <end position="148"/>
    </location>
</feature>
<feature type="binding site" evidence="2">
    <location>
        <position position="186"/>
    </location>
    <ligand>
        <name>a divalent metal cation</name>
        <dbReference type="ChEBI" id="CHEBI:60240"/>
        <label>1</label>
    </ligand>
</feature>
<dbReference type="Gene3D" id="3.40.1390.30">
    <property type="entry name" value="NIF3 (NGG1p interacting factor 3)-like"/>
    <property type="match status" value="1"/>
</dbReference>
<keyword evidence="5" id="KW-1185">Reference proteome</keyword>
<accession>A0A1R0H439</accession>
<evidence type="ECO:0000256" key="2">
    <source>
        <dbReference type="PIRSR" id="PIRSR602678-1"/>
    </source>
</evidence>
<feature type="binding site" evidence="2">
    <location>
        <position position="224"/>
    </location>
    <ligand>
        <name>a divalent metal cation</name>
        <dbReference type="ChEBI" id="CHEBI:60240"/>
        <label>1</label>
    </ligand>
</feature>
<name>A0A1R0H439_9FUNG</name>
<comment type="similarity">
    <text evidence="1">Belongs to the GTP cyclohydrolase I type 2/NIF3 family.</text>
</comment>
<dbReference type="AlphaFoldDB" id="A0A1R0H439"/>